<organism evidence="2 3">
    <name type="scientific">Pedobacter ureilyticus</name>
    <dbReference type="NCBI Taxonomy" id="1393051"/>
    <lineage>
        <taxon>Bacteria</taxon>
        <taxon>Pseudomonadati</taxon>
        <taxon>Bacteroidota</taxon>
        <taxon>Sphingobacteriia</taxon>
        <taxon>Sphingobacteriales</taxon>
        <taxon>Sphingobacteriaceae</taxon>
        <taxon>Pedobacter</taxon>
    </lineage>
</organism>
<keyword evidence="1" id="KW-1133">Transmembrane helix</keyword>
<name>A0ABW9J1A8_9SPHI</name>
<accession>A0ABW9J1A8</accession>
<keyword evidence="1" id="KW-0472">Membrane</keyword>
<evidence type="ECO:0000313" key="2">
    <source>
        <dbReference type="EMBL" id="MFN0254323.1"/>
    </source>
</evidence>
<reference evidence="2 3" key="1">
    <citation type="submission" date="2024-12" db="EMBL/GenBank/DDBJ databases">
        <authorList>
            <person name="Hu S."/>
        </authorList>
    </citation>
    <scope>NUCLEOTIDE SEQUENCE [LARGE SCALE GENOMIC DNA]</scope>
    <source>
        <strain evidence="2 3">THG-T11</strain>
    </source>
</reference>
<dbReference type="EMBL" id="SSHJ02000001">
    <property type="protein sequence ID" value="MFN0254323.1"/>
    <property type="molecule type" value="Genomic_DNA"/>
</dbReference>
<feature type="transmembrane region" description="Helical" evidence="1">
    <location>
        <begin position="44"/>
        <end position="61"/>
    </location>
</feature>
<gene>
    <name evidence="2" type="ORF">E6A44_001985</name>
</gene>
<feature type="transmembrane region" description="Helical" evidence="1">
    <location>
        <begin position="68"/>
        <end position="88"/>
    </location>
</feature>
<dbReference type="Proteomes" id="UP001517247">
    <property type="component" value="Unassembled WGS sequence"/>
</dbReference>
<evidence type="ECO:0000313" key="3">
    <source>
        <dbReference type="Proteomes" id="UP001517247"/>
    </source>
</evidence>
<protein>
    <submittedName>
        <fullName evidence="2">Uncharacterized protein</fullName>
    </submittedName>
</protein>
<comment type="caution">
    <text evidence="2">The sequence shown here is derived from an EMBL/GenBank/DDBJ whole genome shotgun (WGS) entry which is preliminary data.</text>
</comment>
<dbReference type="RefSeq" id="WP_138721487.1">
    <property type="nucleotide sequence ID" value="NZ_SSHJ02000001.1"/>
</dbReference>
<evidence type="ECO:0000256" key="1">
    <source>
        <dbReference type="SAM" id="Phobius"/>
    </source>
</evidence>
<keyword evidence="1" id="KW-0812">Transmembrane</keyword>
<sequence>MRQEELKEKNSSLSILLIIVNIILVLIFFNLIPSSEDEGIMRMYFVGVAFVVLQGIYAFSYRYRAAKWFFGISLLILLVFTGLLWYAFQLGKAFQH</sequence>
<keyword evidence="3" id="KW-1185">Reference proteome</keyword>
<feature type="transmembrane region" description="Helical" evidence="1">
    <location>
        <begin position="12"/>
        <end position="32"/>
    </location>
</feature>
<proteinExistence type="predicted"/>